<dbReference type="EMBL" id="CM055103">
    <property type="protein sequence ID" value="KAJ7535434.1"/>
    <property type="molecule type" value="Genomic_DNA"/>
</dbReference>
<comment type="caution">
    <text evidence="1">The sequence shown here is derived from an EMBL/GenBank/DDBJ whole genome shotgun (WGS) entry which is preliminary data.</text>
</comment>
<reference evidence="2" key="1">
    <citation type="journal article" date="2024" name="Proc. Natl. Acad. Sci. U.S.A.">
        <title>Extraordinary preservation of gene collinearity over three hundred million years revealed in homosporous lycophytes.</title>
        <authorList>
            <person name="Li C."/>
            <person name="Wickell D."/>
            <person name="Kuo L.Y."/>
            <person name="Chen X."/>
            <person name="Nie B."/>
            <person name="Liao X."/>
            <person name="Peng D."/>
            <person name="Ji J."/>
            <person name="Jenkins J."/>
            <person name="Williams M."/>
            <person name="Shu S."/>
            <person name="Plott C."/>
            <person name="Barry K."/>
            <person name="Rajasekar S."/>
            <person name="Grimwood J."/>
            <person name="Han X."/>
            <person name="Sun S."/>
            <person name="Hou Z."/>
            <person name="He W."/>
            <person name="Dai G."/>
            <person name="Sun C."/>
            <person name="Schmutz J."/>
            <person name="Leebens-Mack J.H."/>
            <person name="Li F.W."/>
            <person name="Wang L."/>
        </authorList>
    </citation>
    <scope>NUCLEOTIDE SEQUENCE [LARGE SCALE GENOMIC DNA]</scope>
    <source>
        <strain evidence="2">cv. PW_Plant_1</strain>
    </source>
</reference>
<name>A0ACC2C0V2_DIPCM</name>
<proteinExistence type="predicted"/>
<evidence type="ECO:0000313" key="2">
    <source>
        <dbReference type="Proteomes" id="UP001162992"/>
    </source>
</evidence>
<gene>
    <name evidence="1" type="ORF">O6H91_12G033500</name>
</gene>
<organism evidence="1 2">
    <name type="scientific">Diphasiastrum complanatum</name>
    <name type="common">Issler's clubmoss</name>
    <name type="synonym">Lycopodium complanatum</name>
    <dbReference type="NCBI Taxonomy" id="34168"/>
    <lineage>
        <taxon>Eukaryota</taxon>
        <taxon>Viridiplantae</taxon>
        <taxon>Streptophyta</taxon>
        <taxon>Embryophyta</taxon>
        <taxon>Tracheophyta</taxon>
        <taxon>Lycopodiopsida</taxon>
        <taxon>Lycopodiales</taxon>
        <taxon>Lycopodiaceae</taxon>
        <taxon>Lycopodioideae</taxon>
        <taxon>Diphasiastrum</taxon>
    </lineage>
</organism>
<sequence>MSGRVKVIMGRAKRGLYAGRHIQFGNKVSEDGGNKSRRTWMPNVQKKRLFSLALDQYIQVHITTHALRCIDKAGGIDEYLLKTPDHKLENSRCMFWKKHIGLAYELLERTEIALVPPEVERKIRETRFVSKKTENATTKLATAEISSEGSAEEQGEGAGIKPEHFVSRGMGQDGVTAENFSTVTL</sequence>
<accession>A0ACC2C0V2</accession>
<keyword evidence="2" id="KW-1185">Reference proteome</keyword>
<protein>
    <submittedName>
        <fullName evidence="1">Uncharacterized protein</fullName>
    </submittedName>
</protein>
<evidence type="ECO:0000313" key="1">
    <source>
        <dbReference type="EMBL" id="KAJ7535434.1"/>
    </source>
</evidence>
<dbReference type="Proteomes" id="UP001162992">
    <property type="component" value="Chromosome 12"/>
</dbReference>